<gene>
    <name evidence="1" type="ORF">NP048_01670</name>
</gene>
<dbReference type="SUPFAM" id="SSF53474">
    <property type="entry name" value="alpha/beta-Hydrolases"/>
    <property type="match status" value="1"/>
</dbReference>
<dbReference type="PANTHER" id="PTHR48098:SF3">
    <property type="entry name" value="IRON(III) ENTEROBACTIN ESTERASE"/>
    <property type="match status" value="1"/>
</dbReference>
<evidence type="ECO:0000313" key="1">
    <source>
        <dbReference type="EMBL" id="UUI72203.1"/>
    </source>
</evidence>
<dbReference type="RefSeq" id="WP_227577766.1">
    <property type="nucleotide sequence ID" value="NZ_CP101987.1"/>
</dbReference>
<evidence type="ECO:0000313" key="2">
    <source>
        <dbReference type="Proteomes" id="UP001316384"/>
    </source>
</evidence>
<keyword evidence="2" id="KW-1185">Reference proteome</keyword>
<organism evidence="1 2">
    <name type="scientific">Cellulomonas xiejunii</name>
    <dbReference type="NCBI Taxonomy" id="2968083"/>
    <lineage>
        <taxon>Bacteria</taxon>
        <taxon>Bacillati</taxon>
        <taxon>Actinomycetota</taxon>
        <taxon>Actinomycetes</taxon>
        <taxon>Micrococcales</taxon>
        <taxon>Cellulomonadaceae</taxon>
        <taxon>Cellulomonas</taxon>
    </lineage>
</organism>
<dbReference type="Pfam" id="PF00756">
    <property type="entry name" value="Esterase"/>
    <property type="match status" value="1"/>
</dbReference>
<dbReference type="InterPro" id="IPR050583">
    <property type="entry name" value="Mycobacterial_A85_antigen"/>
</dbReference>
<dbReference type="PANTHER" id="PTHR48098">
    <property type="entry name" value="ENTEROCHELIN ESTERASE-RELATED"/>
    <property type="match status" value="1"/>
</dbReference>
<accession>A0ABY5KV45</accession>
<dbReference type="EMBL" id="CP101987">
    <property type="protein sequence ID" value="UUI72203.1"/>
    <property type="molecule type" value="Genomic_DNA"/>
</dbReference>
<sequence length="296" mass="31933">MSPSEAAAAPVPYRPLPVDLSGVRYAHGPDSEPHPDVPAGTTVELDWSSSTVYPGTSRTVWIHVPACYDPARPAALMVFNDGWWYLDPAGEVRGGVVLDNLTHRGEIPCTIGVFVDPGVVVGGAQPKNRNVEYDAFDDRYATFLLDEIVPLVTARYSVTDDPELWGVCGGSSGGDAAFTAAWMRPDRFRRVVGFLSSFAQMPGGNPYPDLVPRTARKPLRVFLQAAHRDLNWDAPTRNWFAENLRTTAALAEAGYDVRLVVGDGGHSVNHGGVLLPDALRWVLRSGAGAQRVVAGS</sequence>
<dbReference type="InterPro" id="IPR000801">
    <property type="entry name" value="Esterase-like"/>
</dbReference>
<dbReference type="Gene3D" id="3.40.50.1820">
    <property type="entry name" value="alpha/beta hydrolase"/>
    <property type="match status" value="1"/>
</dbReference>
<dbReference type="InterPro" id="IPR029058">
    <property type="entry name" value="AB_hydrolase_fold"/>
</dbReference>
<reference evidence="1 2" key="1">
    <citation type="submission" date="2022-07" db="EMBL/GenBank/DDBJ databases">
        <title>Novel species in genus cellulomonas.</title>
        <authorList>
            <person name="Ye L."/>
        </authorList>
    </citation>
    <scope>NUCLEOTIDE SEQUENCE [LARGE SCALE GENOMIC DNA]</scope>
    <source>
        <strain evidence="2">zg-B89</strain>
    </source>
</reference>
<dbReference type="Proteomes" id="UP001316384">
    <property type="component" value="Chromosome"/>
</dbReference>
<protein>
    <submittedName>
        <fullName evidence="1">Alpha/beta hydrolase-fold protein</fullName>
    </submittedName>
</protein>
<keyword evidence="1" id="KW-0378">Hydrolase</keyword>
<name>A0ABY5KV45_9CELL</name>
<proteinExistence type="predicted"/>
<dbReference type="GO" id="GO:0016787">
    <property type="term" value="F:hydrolase activity"/>
    <property type="evidence" value="ECO:0007669"/>
    <property type="project" value="UniProtKB-KW"/>
</dbReference>